<evidence type="ECO:0000313" key="1">
    <source>
        <dbReference type="EMBL" id="MCT2584622.1"/>
    </source>
</evidence>
<protein>
    <submittedName>
        <fullName evidence="1">Uncharacterized protein</fullName>
    </submittedName>
</protein>
<dbReference type="Proteomes" id="UP001156441">
    <property type="component" value="Unassembled WGS sequence"/>
</dbReference>
<dbReference type="RefSeq" id="WP_260192015.1">
    <property type="nucleotide sequence ID" value="NZ_JAFFZE010000012.1"/>
</dbReference>
<name>A0ABT2J9T7_9PSEU</name>
<keyword evidence="2" id="KW-1185">Reference proteome</keyword>
<accession>A0ABT2J9T7</accession>
<evidence type="ECO:0000313" key="2">
    <source>
        <dbReference type="Proteomes" id="UP001156441"/>
    </source>
</evidence>
<reference evidence="1 2" key="1">
    <citation type="submission" date="2021-02" db="EMBL/GenBank/DDBJ databases">
        <title>Actinophytocola xerophila sp. nov., isolated from soil of cotton cropping field.</title>
        <authorList>
            <person name="Huang R."/>
            <person name="Chen X."/>
            <person name="Ge X."/>
            <person name="Liu W."/>
        </authorList>
    </citation>
    <scope>NUCLEOTIDE SEQUENCE [LARGE SCALE GENOMIC DNA]</scope>
    <source>
        <strain evidence="1 2">S1-96</strain>
    </source>
</reference>
<comment type="caution">
    <text evidence="1">The sequence shown here is derived from an EMBL/GenBank/DDBJ whole genome shotgun (WGS) entry which is preliminary data.</text>
</comment>
<dbReference type="EMBL" id="JAFFZE010000012">
    <property type="protein sequence ID" value="MCT2584622.1"/>
    <property type="molecule type" value="Genomic_DNA"/>
</dbReference>
<organism evidence="1 2">
    <name type="scientific">Actinophytocola gossypii</name>
    <dbReference type="NCBI Taxonomy" id="2812003"/>
    <lineage>
        <taxon>Bacteria</taxon>
        <taxon>Bacillati</taxon>
        <taxon>Actinomycetota</taxon>
        <taxon>Actinomycetes</taxon>
        <taxon>Pseudonocardiales</taxon>
        <taxon>Pseudonocardiaceae</taxon>
    </lineage>
</organism>
<gene>
    <name evidence="1" type="ORF">JT362_15985</name>
</gene>
<sequence length="152" mass="16296">MAKSIAFFAIAPPDYLDAFVAQEPASVHHVAAQRVLTDAAYRAFFHREAQRGAEIIVDNGVFDLGHALPAADLIAAARVVDAREIILPDSGLPRVPPRHLGRRAGRVVTRLAELGARPTSDRVGHQWWIGGVDGPRDVGGGGQWHGDLSGDQ</sequence>
<proteinExistence type="predicted"/>